<protein>
    <recommendedName>
        <fullName evidence="4">ADP/GDP-polyphosphate phosphotransferase</fullName>
        <ecNumber evidence="4">2.7.4.-</ecNumber>
    </recommendedName>
    <alternativeName>
        <fullName evidence="4">Polyphosphate kinase PPK2</fullName>
    </alternativeName>
</protein>
<dbReference type="Pfam" id="PF03976">
    <property type="entry name" value="PPK2"/>
    <property type="match status" value="1"/>
</dbReference>
<dbReference type="EMBL" id="JACHHW010000004">
    <property type="protein sequence ID" value="MBB5187585.1"/>
    <property type="molecule type" value="Genomic_DNA"/>
</dbReference>
<dbReference type="InterPro" id="IPR022486">
    <property type="entry name" value="PPK2_PA0141"/>
</dbReference>
<evidence type="ECO:0000313" key="6">
    <source>
        <dbReference type="EMBL" id="MBB5187585.1"/>
    </source>
</evidence>
<dbReference type="RefSeq" id="WP_184462416.1">
    <property type="nucleotide sequence ID" value="NZ_JACHHW010000004.1"/>
</dbReference>
<dbReference type="PIRSF" id="PIRSF028756">
    <property type="entry name" value="PPK2_prd"/>
    <property type="match status" value="1"/>
</dbReference>
<dbReference type="AlphaFoldDB" id="A0A840R391"/>
<keyword evidence="2 4" id="KW-0808">Transferase</keyword>
<feature type="domain" description="Polyphosphate kinase-2-related" evidence="5">
    <location>
        <begin position="2"/>
        <end position="224"/>
    </location>
</feature>
<comment type="similarity">
    <text evidence="1 4">Belongs to the polyphosphate kinase 2 (PPK2) family. Class I subfamily.</text>
</comment>
<organism evidence="6 7">
    <name type="scientific">Zhongshania antarctica</name>
    <dbReference type="NCBI Taxonomy" id="641702"/>
    <lineage>
        <taxon>Bacteria</taxon>
        <taxon>Pseudomonadati</taxon>
        <taxon>Pseudomonadota</taxon>
        <taxon>Gammaproteobacteria</taxon>
        <taxon>Cellvibrionales</taxon>
        <taxon>Spongiibacteraceae</taxon>
        <taxon>Zhongshania</taxon>
    </lineage>
</organism>
<evidence type="ECO:0000256" key="3">
    <source>
        <dbReference type="ARBA" id="ARBA00022777"/>
    </source>
</evidence>
<dbReference type="SUPFAM" id="SSF52540">
    <property type="entry name" value="P-loop containing nucleoside triphosphate hydrolases"/>
    <property type="match status" value="1"/>
</dbReference>
<evidence type="ECO:0000259" key="5">
    <source>
        <dbReference type="Pfam" id="PF03976"/>
    </source>
</evidence>
<keyword evidence="7" id="KW-1185">Reference proteome</keyword>
<dbReference type="InterPro" id="IPR022488">
    <property type="entry name" value="PPK2-related"/>
</dbReference>
<evidence type="ECO:0000256" key="4">
    <source>
        <dbReference type="RuleBase" id="RU369062"/>
    </source>
</evidence>
<evidence type="ECO:0000256" key="2">
    <source>
        <dbReference type="ARBA" id="ARBA00022679"/>
    </source>
</evidence>
<dbReference type="Gene3D" id="3.40.50.300">
    <property type="entry name" value="P-loop containing nucleotide triphosphate hydrolases"/>
    <property type="match status" value="1"/>
</dbReference>
<dbReference type="EC" id="2.7.4.-" evidence="4"/>
<evidence type="ECO:0000313" key="7">
    <source>
        <dbReference type="Proteomes" id="UP000536640"/>
    </source>
</evidence>
<reference evidence="6 7" key="1">
    <citation type="submission" date="2020-08" db="EMBL/GenBank/DDBJ databases">
        <title>Genomic Encyclopedia of Type Strains, Phase IV (KMG-IV): sequencing the most valuable type-strain genomes for metagenomic binning, comparative biology and taxonomic classification.</title>
        <authorList>
            <person name="Goeker M."/>
        </authorList>
    </citation>
    <scope>NUCLEOTIDE SEQUENCE [LARGE SCALE GENOMIC DNA]</scope>
    <source>
        <strain evidence="6 7">DSM 25701</strain>
    </source>
</reference>
<comment type="subunit">
    <text evidence="4">Homotetramer.</text>
</comment>
<dbReference type="InterPro" id="IPR027417">
    <property type="entry name" value="P-loop_NTPase"/>
</dbReference>
<sequence length="250" mass="29323">MDDYKEILRALQIELVKLQRHFIACEHRILVIVEGRDAAGKDGVIKRLVQHLSPRETRVVALGKPSARDEATWYFQRYVPYLPASGEFVIFNRSWYNRAGVERVMGFCSEEEYQRFFLMVAPFEQMLIDSGIQLRKYFLDIDKSEQQQRFLAREQDPLANWKISPIDREAQVNWANYSHARNEMLRRSHNDIAPWVIIRANNKKAARINLIKSLLSSLDYEGKDEALLKADSKIIQRYKPEMRDTGFLAD</sequence>
<comment type="caution">
    <text evidence="6">The sequence shown here is derived from an EMBL/GenBank/DDBJ whole genome shotgun (WGS) entry which is preliminary data.</text>
</comment>
<dbReference type="InterPro" id="IPR016898">
    <property type="entry name" value="Polyphosphate_phosphotransfera"/>
</dbReference>
<comment type="function">
    <text evidence="4">Uses inorganic polyphosphate (polyP) as a donor to convert GDP to GTP or ADP to ATP.</text>
</comment>
<dbReference type="PANTHER" id="PTHR34383:SF1">
    <property type="entry name" value="ADP-POLYPHOSPHATE PHOSPHOTRANSFERASE"/>
    <property type="match status" value="1"/>
</dbReference>
<dbReference type="PANTHER" id="PTHR34383">
    <property type="entry name" value="POLYPHOSPHATE:AMP PHOSPHOTRANSFERASE-RELATED"/>
    <property type="match status" value="1"/>
</dbReference>
<evidence type="ECO:0000256" key="1">
    <source>
        <dbReference type="ARBA" id="ARBA00009924"/>
    </source>
</evidence>
<dbReference type="NCBIfam" id="TIGR03707">
    <property type="entry name" value="PPK2_P_aer"/>
    <property type="match status" value="1"/>
</dbReference>
<dbReference type="GO" id="GO:0008976">
    <property type="term" value="F:polyphosphate kinase activity"/>
    <property type="evidence" value="ECO:0007669"/>
    <property type="project" value="UniProtKB-UniRule"/>
</dbReference>
<accession>A0A840R391</accession>
<dbReference type="Proteomes" id="UP000536640">
    <property type="component" value="Unassembled WGS sequence"/>
</dbReference>
<gene>
    <name evidence="6" type="ORF">HNQ57_001854</name>
</gene>
<proteinExistence type="inferred from homology"/>
<keyword evidence="3 4" id="KW-0418">Kinase</keyword>
<name>A0A840R391_9GAMM</name>
<dbReference type="GO" id="GO:0006793">
    <property type="term" value="P:phosphorus metabolic process"/>
    <property type="evidence" value="ECO:0007669"/>
    <property type="project" value="InterPro"/>
</dbReference>